<proteinExistence type="predicted"/>
<gene>
    <name evidence="8" type="ORF">SAMN04488589_1924</name>
</gene>
<feature type="transmembrane region" description="Helical" evidence="6">
    <location>
        <begin position="972"/>
        <end position="992"/>
    </location>
</feature>
<evidence type="ECO:0000256" key="6">
    <source>
        <dbReference type="SAM" id="Phobius"/>
    </source>
</evidence>
<dbReference type="InterPro" id="IPR035992">
    <property type="entry name" value="Ricin_B-like_lectins"/>
</dbReference>
<dbReference type="PANTHER" id="PTHR37467">
    <property type="entry name" value="EXPORTED CALCIUM-BINDING GLYCOPROTEIN-RELATED"/>
    <property type="match status" value="1"/>
</dbReference>
<keyword evidence="2" id="KW-0964">Secreted</keyword>
<dbReference type="RefSeq" id="WP_091710244.1">
    <property type="nucleotide sequence ID" value="NZ_FNCA01000006.1"/>
</dbReference>
<dbReference type="Gene3D" id="4.10.1080.10">
    <property type="entry name" value="TSP type-3 repeat"/>
    <property type="match status" value="2"/>
</dbReference>
<feature type="compositionally biased region" description="Acidic residues" evidence="5">
    <location>
        <begin position="1625"/>
        <end position="1634"/>
    </location>
</feature>
<dbReference type="SMART" id="SM00458">
    <property type="entry name" value="RICIN"/>
    <property type="match status" value="1"/>
</dbReference>
<sequence>MSVRIAGIYSSYHKKAIKLFALCTIYLLIGSSIYPALATSNDNNFYNSSEEKTSISPSEISSLNALAQSVAFANQHNPGVDIDTIIVSIQNNITNQNNNGTFQGIRALATDVSDIDMNLTKYGPDSDGDGIPDSVELILGTDINNTDSDFDQLDDLFEINNDLDPLEPDSNYDGLADYFEVHNVSSNDIDGDGFVNAWDLDNDNDGVIDALDLSPFSRSSPNESFEFNISSNGNPTYLNFQIRPENEEHLKLLSQSWDWPDDSLATMKDLNGSTEDVTVTPMLELTIPVDCRIISVENGESLQAPTDAGKLNVTTGNYSGEDYQLWRLELRDDGYYRIISSNSSKCLEVFNASTEDIANVTLGNYTGDEYQLWKLELNSDGVYQITARHSDKCLEIHSDINGTTVVQNSSTGSDLQLWEIELVGGIASDSDAKENYGIVTTLGKAYVPLSPVKDFGDTVALNGRMFYPQDSSLETITQAQLTWMVSGKTDRPKKVLLKAFKDQYVSIDNTDSRLVAESTSVASAETFEIVYLNNNKVALKSSSGKYAYVSDTEEHKLIAGSNDIGSSEIFELLDLENNQIALKADNGLYVSAKNGGGSTLIANSDKRGDWETFTLETSEYESVTTTLAQYHENFMLTGFNVEENQRSDFGLFYSDDKNRTFEAGFVFSYAYLRDQTPFEQMPEKLQNEYNVTINYETGSASHQDEALAKITGEMTSDILSTLPSGMILPVIGLFEDEFRYQSMDDMAMGSYITGNSFDIGLRSQPLITSKSMKMTWYDTDTNESITTEEMLEETRQWGLSRNLDVETLATFMNLMIAWETGESTVTKIGQVETDFNFPEGNDVLDAIDSYGISAIDFVCNLIIGGAALYSYLTFVKLEPLAPIAGQTSWKLMAAMTESVSEIRNGFLGAVNRISSVLSAIGWVVIGAIAFYAFWSIASSEGWSGYGIFVGTMYAVLMIIYAVALAAIAAIPVVGWAIALLVALSDLIVGWIFGKGWSQMFFEWFIGLFLDVRVKTEVDLKMLDTSVNVVDYTENGLTAGDRIEMESKFKGIVTRTSRGSYTNLQNSYIRPNYQYSSAYTLAGSSSTTEGLTTYLNNYYKKETEYTTDLWVEPDAAVNFPFKFWLSTGYRVYYDKCWWLFGWHCSEKSNSGISDSDPSTLYFDVMPADIDEFLEWTAISPNDPDGDGVLYTDELLNGTSYLRLDTDNDGLSDGYEIEYGTIPVNKDTDGDGLEDGLELRYGYDPLVWDTDGDKLSDFEEYHGWDIEFDFYDETFSQHVWSSPLVNDTDDDGLTDFYEFLKGLNPRSKDTNGNGISDLYDTNFTAKAYVSNVDMNGMGRNIKTDPETNITAVIDYTLIGKVNSTNEPARCWLFVSLDNSTLHEEIYNGTPAIGNETYGSATLNFTAPNSTDIFALRFYQTWNTSMPAPAEDDREIIGIVDTSYYPAREGWVNSGADKDKDSLIDENEQIGWSVTITNSSGTYTIHVTSDPRYKDSDFDGLTDHEECYLDENSSSNPRNSDTDNDGLNDFTEKSLNTSLINYDTDGDGLDDSTEVFFGSDPLIQDTDGEGLNDLAEFVLSSNPLKKDTDDDNLTDYEEVLFNSNPLKPDSDDDGLFDSLEKSFTSDPLDPDTDDDGLSDGTEVYGSGTSPLLNDTDFDGLRDNEELEMKTNPLSADTDNDGYTDLQEINFATNPLKEDTDGDNINDSLDTDSVLANVRNITVVYDASEDNEELLDTLSRYTNISVYSADEFLMNHSDETYVLLLGRPENVNGTAGNISYNVLSNDEDTLSRMLASDYDRMVVRYGVWNSTQTVFVLSQPYMYDYCRILHTFRSQRVTTSSDSVLTEFMAPSNIFVIDSADLIKRTDSTVGMVLDANVTPWIKIRKSGSSVRTLTSGTGLASNEYAIGKYLDIIVSENVENATTDIINGTLITIYYRFNELDRNGDGDLTDRTDINENTLCIYYLDENTGRWTKLSNAGVDTSNVEMYGEVYEGHVWARVSHLSSFALAGKQITPEDDGAPLDSDRDGLPNVVEYRIGTDPFNPDTDGDGIIDSKDDEPLVAFRSVQENADDTVIEVPAEESELHTDIQEIPVPESTAPVNYIWFAVAGIIVLLACVIVVLKRKK</sequence>
<dbReference type="InterPro" id="IPR028974">
    <property type="entry name" value="TSP_type-3_rpt"/>
</dbReference>
<dbReference type="Pfam" id="PF06229">
    <property type="entry name" value="FRG1"/>
    <property type="match status" value="1"/>
</dbReference>
<evidence type="ECO:0000256" key="2">
    <source>
        <dbReference type="ARBA" id="ARBA00022525"/>
    </source>
</evidence>
<evidence type="ECO:0000313" key="8">
    <source>
        <dbReference type="EMBL" id="SDG01581.1"/>
    </source>
</evidence>
<dbReference type="SUPFAM" id="SSF50370">
    <property type="entry name" value="Ricin B-like lectins"/>
    <property type="match status" value="1"/>
</dbReference>
<dbReference type="InterPro" id="IPR018247">
    <property type="entry name" value="EF_Hand_1_Ca_BS"/>
</dbReference>
<feature type="domain" description="Ricin B lectin" evidence="7">
    <location>
        <begin position="290"/>
        <end position="421"/>
    </location>
</feature>
<feature type="region of interest" description="Disordered" evidence="5">
    <location>
        <begin position="1505"/>
        <end position="1527"/>
    </location>
</feature>
<comment type="subcellular location">
    <subcellularLocation>
        <location evidence="1">Secreted</location>
    </subcellularLocation>
</comment>
<evidence type="ECO:0000256" key="3">
    <source>
        <dbReference type="ARBA" id="ARBA00022729"/>
    </source>
</evidence>
<dbReference type="PROSITE" id="PS50231">
    <property type="entry name" value="RICIN_B_LECTIN"/>
    <property type="match status" value="1"/>
</dbReference>
<evidence type="ECO:0000256" key="4">
    <source>
        <dbReference type="ARBA" id="ARBA00022837"/>
    </source>
</evidence>
<dbReference type="SUPFAM" id="SSF50405">
    <property type="entry name" value="Actin-crosslinking proteins"/>
    <property type="match status" value="1"/>
</dbReference>
<evidence type="ECO:0000313" key="9">
    <source>
        <dbReference type="Proteomes" id="UP000199259"/>
    </source>
</evidence>
<dbReference type="Pfam" id="PF14200">
    <property type="entry name" value="RicinB_lectin_2"/>
    <property type="match status" value="1"/>
</dbReference>
<dbReference type="InterPro" id="IPR008999">
    <property type="entry name" value="Actin-crosslinking"/>
</dbReference>
<keyword evidence="9" id="KW-1185">Reference proteome</keyword>
<evidence type="ECO:0000256" key="1">
    <source>
        <dbReference type="ARBA" id="ARBA00004613"/>
    </source>
</evidence>
<dbReference type="InterPro" id="IPR010414">
    <property type="entry name" value="FRG1"/>
</dbReference>
<dbReference type="SUPFAM" id="SSF103647">
    <property type="entry name" value="TSP type-3 repeat"/>
    <property type="match status" value="2"/>
</dbReference>
<keyword evidence="3" id="KW-0732">Signal</keyword>
<keyword evidence="6" id="KW-0472">Membrane</keyword>
<dbReference type="GO" id="GO:0005509">
    <property type="term" value="F:calcium ion binding"/>
    <property type="evidence" value="ECO:0007669"/>
    <property type="project" value="InterPro"/>
</dbReference>
<reference evidence="8 9" key="1">
    <citation type="submission" date="2016-10" db="EMBL/GenBank/DDBJ databases">
        <authorList>
            <person name="Varghese N."/>
            <person name="Submissions S."/>
        </authorList>
    </citation>
    <scope>NUCLEOTIDE SEQUENCE [LARGE SCALE GENOMIC DNA]</scope>
    <source>
        <strain evidence="8 9">PL 12/M</strain>
    </source>
</reference>
<dbReference type="PANTHER" id="PTHR37467:SF1">
    <property type="entry name" value="EXPORTED CALCIUM-BINDING GLYCOPROTEIN"/>
    <property type="match status" value="1"/>
</dbReference>
<dbReference type="Pfam" id="PF18884">
    <property type="entry name" value="TSP3_bac"/>
    <property type="match status" value="10"/>
</dbReference>
<protein>
    <submittedName>
        <fullName evidence="8">Uncharacterized membrane protein HdeD, DUF308 family</fullName>
    </submittedName>
</protein>
<keyword evidence="4" id="KW-0106">Calcium</keyword>
<dbReference type="CDD" id="cd00161">
    <property type="entry name" value="beta-trefoil_Ricin-like"/>
    <property type="match status" value="1"/>
</dbReference>
<feature type="transmembrane region" description="Helical" evidence="6">
    <location>
        <begin position="942"/>
        <end position="965"/>
    </location>
</feature>
<dbReference type="EMBL" id="FNCA01000006">
    <property type="protein sequence ID" value="SDG01581.1"/>
    <property type="molecule type" value="Genomic_DNA"/>
</dbReference>
<evidence type="ECO:0000256" key="5">
    <source>
        <dbReference type="SAM" id="MobiDB-lite"/>
    </source>
</evidence>
<comment type="caution">
    <text evidence="8">The sequence shown here is derived from an EMBL/GenBank/DDBJ whole genome shotgun (WGS) entry which is preliminary data.</text>
</comment>
<dbReference type="CDD" id="cd00257">
    <property type="entry name" value="beta-trefoil_FSCN-like"/>
    <property type="match status" value="1"/>
</dbReference>
<dbReference type="Proteomes" id="UP000199259">
    <property type="component" value="Unassembled WGS sequence"/>
</dbReference>
<feature type="region of interest" description="Disordered" evidence="5">
    <location>
        <begin position="1598"/>
        <end position="1652"/>
    </location>
</feature>
<organism evidence="8 9">
    <name type="scientific">Methanolobus vulcani</name>
    <dbReference type="NCBI Taxonomy" id="38026"/>
    <lineage>
        <taxon>Archaea</taxon>
        <taxon>Methanobacteriati</taxon>
        <taxon>Methanobacteriota</taxon>
        <taxon>Stenosarchaea group</taxon>
        <taxon>Methanomicrobia</taxon>
        <taxon>Methanosarcinales</taxon>
        <taxon>Methanosarcinaceae</taxon>
        <taxon>Methanolobus</taxon>
    </lineage>
</organism>
<keyword evidence="6" id="KW-1133">Transmembrane helix</keyword>
<dbReference type="InterPro" id="IPR059100">
    <property type="entry name" value="TSP3_bac"/>
</dbReference>
<name>A0A7Z7FD28_9EURY</name>
<dbReference type="PROSITE" id="PS00018">
    <property type="entry name" value="EF_HAND_1"/>
    <property type="match status" value="1"/>
</dbReference>
<feature type="transmembrane region" description="Helical" evidence="6">
    <location>
        <begin position="850"/>
        <end position="872"/>
    </location>
</feature>
<dbReference type="InterPro" id="IPR053180">
    <property type="entry name" value="Ca-binding_acidic-repeat"/>
</dbReference>
<dbReference type="OrthoDB" id="86147at2157"/>
<feature type="transmembrane region" description="Helical" evidence="6">
    <location>
        <begin position="916"/>
        <end position="936"/>
    </location>
</feature>
<evidence type="ECO:0000259" key="7">
    <source>
        <dbReference type="SMART" id="SM00458"/>
    </source>
</evidence>
<dbReference type="Gene3D" id="2.80.10.50">
    <property type="match status" value="3"/>
</dbReference>
<keyword evidence="6" id="KW-0812">Transmembrane</keyword>
<feature type="transmembrane region" description="Helical" evidence="6">
    <location>
        <begin position="2098"/>
        <end position="2117"/>
    </location>
</feature>
<accession>A0A7Z7FD28</accession>
<dbReference type="InterPro" id="IPR000772">
    <property type="entry name" value="Ricin_B_lectin"/>
</dbReference>